<sequence length="98" mass="10075">MSKSITTKTISSLTLIIAGAAGSAAAAEPAPMATQNLEFATAINADLEDLRMAEFASSESLLISADGHHSDSIGSHHHHTIASTEGVKPTDAASRFDV</sequence>
<feature type="chain" id="PRO_5044579824" evidence="2">
    <location>
        <begin position="27"/>
        <end position="98"/>
    </location>
</feature>
<evidence type="ECO:0000256" key="1">
    <source>
        <dbReference type="SAM" id="MobiDB-lite"/>
    </source>
</evidence>
<keyword evidence="2" id="KW-0732">Signal</keyword>
<evidence type="ECO:0000313" key="4">
    <source>
        <dbReference type="EMBL" id="CAE6709752.1"/>
    </source>
</evidence>
<gene>
    <name evidence="4" type="ORF">CFBP1159_06490</name>
    <name evidence="3" type="ORF">XAC301_03780</name>
</gene>
<dbReference type="Proteomes" id="UP000835287">
    <property type="component" value="Chromosome"/>
</dbReference>
<dbReference type="EMBL" id="HG992341">
    <property type="protein sequence ID" value="CAE6709771.1"/>
    <property type="molecule type" value="Genomic_DNA"/>
</dbReference>
<keyword evidence="5" id="KW-1185">Reference proteome</keyword>
<dbReference type="Proteomes" id="UP000835243">
    <property type="component" value="Chromosome"/>
</dbReference>
<dbReference type="EMBL" id="HG992341">
    <property type="protein sequence ID" value="CAE6709752.1"/>
    <property type="molecule type" value="Genomic_DNA"/>
</dbReference>
<reference evidence="4 5" key="1">
    <citation type="submission" date="2021-02" db="EMBL/GenBank/DDBJ databases">
        <authorList>
            <person name="Pothier F. J."/>
        </authorList>
    </citation>
    <scope>NUCLEOTIDE SEQUENCE</scope>
    <source>
        <strain evidence="3 5">301</strain>
        <strain evidence="4">CFBP 1159</strain>
    </source>
</reference>
<feature type="signal peptide" evidence="2">
    <location>
        <begin position="1"/>
        <end position="26"/>
    </location>
</feature>
<evidence type="ECO:0000313" key="3">
    <source>
        <dbReference type="EMBL" id="CAE6698954.1"/>
    </source>
</evidence>
<dbReference type="EMBL" id="HG992338">
    <property type="protein sequence ID" value="CAE6698970.1"/>
    <property type="molecule type" value="Genomic_DNA"/>
</dbReference>
<accession>A0A2S7BYH3</accession>
<organism evidence="4">
    <name type="scientific">Xanthomonas arboricola pv. corylina</name>
    <dbReference type="NCBI Taxonomy" id="487821"/>
    <lineage>
        <taxon>Bacteria</taxon>
        <taxon>Pseudomonadati</taxon>
        <taxon>Pseudomonadota</taxon>
        <taxon>Gammaproteobacteria</taxon>
        <taxon>Lysobacterales</taxon>
        <taxon>Lysobacteraceae</taxon>
        <taxon>Xanthomonas</taxon>
    </lineage>
</organism>
<name>A0A2S7BYH3_9XANT</name>
<feature type="region of interest" description="Disordered" evidence="1">
    <location>
        <begin position="66"/>
        <end position="98"/>
    </location>
</feature>
<proteinExistence type="predicted"/>
<evidence type="ECO:0000256" key="2">
    <source>
        <dbReference type="SAM" id="SignalP"/>
    </source>
</evidence>
<dbReference type="AlphaFoldDB" id="A0A2S7BYH3"/>
<evidence type="ECO:0000313" key="5">
    <source>
        <dbReference type="Proteomes" id="UP000835287"/>
    </source>
</evidence>
<dbReference type="EMBL" id="HG992338">
    <property type="protein sequence ID" value="CAE6698954.1"/>
    <property type="molecule type" value="Genomic_DNA"/>
</dbReference>
<protein>
    <submittedName>
        <fullName evidence="4">Uncharacterized protein</fullName>
    </submittedName>
</protein>
<dbReference type="RefSeq" id="WP_039513226.1">
    <property type="nucleotide sequence ID" value="NZ_CP166095.2"/>
</dbReference>